<sequence>MARGETACPLNGVAFVARCPPNVVFTCISLHENLNLMNLHTCQCWGKVMSRSAQNEDLVQNRSKKAAALRLSSRRRLKGQTPLQPKHLMSQGQGGGARRPEPPAQARTARPYQEA</sequence>
<protein>
    <submittedName>
        <fullName evidence="2">Uncharacterized protein</fullName>
    </submittedName>
</protein>
<gene>
    <name evidence="2" type="ORF">KC01_LOCUS39340</name>
</gene>
<dbReference type="AlphaFoldDB" id="A0AAV2MIE6"/>
<accession>A0AAV2MIE6</accession>
<evidence type="ECO:0000313" key="2">
    <source>
        <dbReference type="EMBL" id="CAL1613074.1"/>
    </source>
</evidence>
<proteinExistence type="predicted"/>
<evidence type="ECO:0000256" key="1">
    <source>
        <dbReference type="SAM" id="MobiDB-lite"/>
    </source>
</evidence>
<organism evidence="2 3">
    <name type="scientific">Knipowitschia caucasica</name>
    <name type="common">Caucasian dwarf goby</name>
    <name type="synonym">Pomatoschistus caucasicus</name>
    <dbReference type="NCBI Taxonomy" id="637954"/>
    <lineage>
        <taxon>Eukaryota</taxon>
        <taxon>Metazoa</taxon>
        <taxon>Chordata</taxon>
        <taxon>Craniata</taxon>
        <taxon>Vertebrata</taxon>
        <taxon>Euteleostomi</taxon>
        <taxon>Actinopterygii</taxon>
        <taxon>Neopterygii</taxon>
        <taxon>Teleostei</taxon>
        <taxon>Neoteleostei</taxon>
        <taxon>Acanthomorphata</taxon>
        <taxon>Gobiaria</taxon>
        <taxon>Gobiiformes</taxon>
        <taxon>Gobioidei</taxon>
        <taxon>Gobiidae</taxon>
        <taxon>Gobiinae</taxon>
        <taxon>Knipowitschia</taxon>
    </lineage>
</organism>
<feature type="compositionally biased region" description="Basic residues" evidence="1">
    <location>
        <begin position="62"/>
        <end position="78"/>
    </location>
</feature>
<dbReference type="EMBL" id="OZ035830">
    <property type="protein sequence ID" value="CAL1613074.1"/>
    <property type="molecule type" value="Genomic_DNA"/>
</dbReference>
<reference evidence="2 3" key="1">
    <citation type="submission" date="2024-04" db="EMBL/GenBank/DDBJ databases">
        <authorList>
            <person name="Waldvogel A.-M."/>
            <person name="Schoenle A."/>
        </authorList>
    </citation>
    <scope>NUCLEOTIDE SEQUENCE [LARGE SCALE GENOMIC DNA]</scope>
</reference>
<feature type="region of interest" description="Disordered" evidence="1">
    <location>
        <begin position="55"/>
        <end position="115"/>
    </location>
</feature>
<keyword evidence="3" id="KW-1185">Reference proteome</keyword>
<dbReference type="Proteomes" id="UP001497482">
    <property type="component" value="Chromosome 8"/>
</dbReference>
<evidence type="ECO:0000313" key="3">
    <source>
        <dbReference type="Proteomes" id="UP001497482"/>
    </source>
</evidence>
<name>A0AAV2MIE6_KNICA</name>